<dbReference type="EMBL" id="MWQY01000026">
    <property type="protein sequence ID" value="ORC31156.1"/>
    <property type="molecule type" value="Genomic_DNA"/>
</dbReference>
<proteinExistence type="inferred from homology"/>
<comment type="subcellular location">
    <subcellularLocation>
        <location evidence="1">Cell membrane</location>
        <topology evidence="1">Multi-pass membrane protein</topology>
    </subcellularLocation>
</comment>
<accession>A0A1Y1RTP2</accession>
<keyword evidence="9" id="KW-1185">Reference proteome</keyword>
<dbReference type="Pfam" id="PF01899">
    <property type="entry name" value="MNHE"/>
    <property type="match status" value="1"/>
</dbReference>
<evidence type="ECO:0000256" key="1">
    <source>
        <dbReference type="ARBA" id="ARBA00004651"/>
    </source>
</evidence>
<comment type="caution">
    <text evidence="8">The sequence shown here is derived from an EMBL/GenBank/DDBJ whole genome shotgun (WGS) entry which is preliminary data.</text>
</comment>
<dbReference type="PANTHER" id="PTHR34584">
    <property type="entry name" value="NA(+)/H(+) ANTIPORTER SUBUNIT E1"/>
    <property type="match status" value="1"/>
</dbReference>
<reference evidence="8 9" key="1">
    <citation type="submission" date="2017-03" db="EMBL/GenBank/DDBJ databases">
        <title>Draft Genome sequence of Marispirochaeta sp. strain JC444.</title>
        <authorList>
            <person name="Shivani Y."/>
            <person name="Subhash Y."/>
            <person name="Sasikala C."/>
            <person name="Ramana C."/>
        </authorList>
    </citation>
    <scope>NUCLEOTIDE SEQUENCE [LARGE SCALE GENOMIC DNA]</scope>
    <source>
        <strain evidence="8 9">JC444</strain>
    </source>
</reference>
<dbReference type="STRING" id="1963862.B4O97_17230"/>
<evidence type="ECO:0000256" key="7">
    <source>
        <dbReference type="SAM" id="Phobius"/>
    </source>
</evidence>
<comment type="similarity">
    <text evidence="2">Belongs to the CPA3 antiporters (TC 2.A.63) subunit E family.</text>
</comment>
<dbReference type="Proteomes" id="UP000192343">
    <property type="component" value="Unassembled WGS sequence"/>
</dbReference>
<dbReference type="InterPro" id="IPR002758">
    <property type="entry name" value="Cation_antiport_E"/>
</dbReference>
<organism evidence="8 9">
    <name type="scientific">Marispirochaeta aestuarii</name>
    <dbReference type="NCBI Taxonomy" id="1963862"/>
    <lineage>
        <taxon>Bacteria</taxon>
        <taxon>Pseudomonadati</taxon>
        <taxon>Spirochaetota</taxon>
        <taxon>Spirochaetia</taxon>
        <taxon>Spirochaetales</taxon>
        <taxon>Spirochaetaceae</taxon>
        <taxon>Marispirochaeta</taxon>
    </lineage>
</organism>
<keyword evidence="6 7" id="KW-0472">Membrane</keyword>
<keyword evidence="4 7" id="KW-0812">Transmembrane</keyword>
<evidence type="ECO:0000313" key="9">
    <source>
        <dbReference type="Proteomes" id="UP000192343"/>
    </source>
</evidence>
<dbReference type="PIRSF" id="PIRSF019239">
    <property type="entry name" value="MrpE"/>
    <property type="match status" value="1"/>
</dbReference>
<name>A0A1Y1RTP2_9SPIO</name>
<evidence type="ECO:0000256" key="6">
    <source>
        <dbReference type="ARBA" id="ARBA00023136"/>
    </source>
</evidence>
<feature type="transmembrane region" description="Helical" evidence="7">
    <location>
        <begin position="7"/>
        <end position="26"/>
    </location>
</feature>
<evidence type="ECO:0000256" key="3">
    <source>
        <dbReference type="ARBA" id="ARBA00022475"/>
    </source>
</evidence>
<sequence>MRLETRWALVRFLITFLSLFPGWMLFTWSLDPGSLVAGIVSSLVVAWFTYSIFVDESEAARRAHLPRPHYFIVYLVVLVFNMYVASFQVLWQILRGKINPGIVHFRTRLKTDIARVALTSSITLTPGTITLDLTDDHLVVHWLDARTTHSRYAGELIKGIYEKLLRRIWL</sequence>
<feature type="transmembrane region" description="Helical" evidence="7">
    <location>
        <begin position="71"/>
        <end position="91"/>
    </location>
</feature>
<evidence type="ECO:0000256" key="2">
    <source>
        <dbReference type="ARBA" id="ARBA00006228"/>
    </source>
</evidence>
<gene>
    <name evidence="8" type="ORF">B4O97_17230</name>
</gene>
<evidence type="ECO:0000313" key="8">
    <source>
        <dbReference type="EMBL" id="ORC31156.1"/>
    </source>
</evidence>
<dbReference type="GO" id="GO:0005886">
    <property type="term" value="C:plasma membrane"/>
    <property type="evidence" value="ECO:0007669"/>
    <property type="project" value="UniProtKB-SubCell"/>
</dbReference>
<dbReference type="RefSeq" id="WP_083052755.1">
    <property type="nucleotide sequence ID" value="NZ_MWQY01000026.1"/>
</dbReference>
<dbReference type="OrthoDB" id="9800498at2"/>
<dbReference type="AlphaFoldDB" id="A0A1Y1RTP2"/>
<keyword evidence="5 7" id="KW-1133">Transmembrane helix</keyword>
<evidence type="ECO:0000256" key="5">
    <source>
        <dbReference type="ARBA" id="ARBA00022989"/>
    </source>
</evidence>
<dbReference type="PANTHER" id="PTHR34584:SF1">
    <property type="entry name" value="NA(+)_H(+) ANTIPORTER SUBUNIT E1"/>
    <property type="match status" value="1"/>
</dbReference>
<evidence type="ECO:0000256" key="4">
    <source>
        <dbReference type="ARBA" id="ARBA00022692"/>
    </source>
</evidence>
<keyword evidence="3" id="KW-1003">Cell membrane</keyword>
<dbReference type="GO" id="GO:0008324">
    <property type="term" value="F:monoatomic cation transmembrane transporter activity"/>
    <property type="evidence" value="ECO:0007669"/>
    <property type="project" value="InterPro"/>
</dbReference>
<protein>
    <submittedName>
        <fullName evidence="8">Cation:proton antiporter</fullName>
    </submittedName>
</protein>
<feature type="transmembrane region" description="Helical" evidence="7">
    <location>
        <begin position="32"/>
        <end position="50"/>
    </location>
</feature>